<dbReference type="EMBL" id="CACVAS010000047">
    <property type="protein sequence ID" value="CAA6807034.1"/>
    <property type="molecule type" value="Genomic_DNA"/>
</dbReference>
<reference evidence="1" key="1">
    <citation type="submission" date="2020-01" db="EMBL/GenBank/DDBJ databases">
        <authorList>
            <person name="Meier V. D."/>
            <person name="Meier V D."/>
        </authorList>
    </citation>
    <scope>NUCLEOTIDE SEQUENCE</scope>
    <source>
        <strain evidence="1">HLG_WM_MAG_01</strain>
    </source>
</reference>
<organism evidence="1">
    <name type="scientific">uncultured Sulfurovum sp</name>
    <dbReference type="NCBI Taxonomy" id="269237"/>
    <lineage>
        <taxon>Bacteria</taxon>
        <taxon>Pseudomonadati</taxon>
        <taxon>Campylobacterota</taxon>
        <taxon>Epsilonproteobacteria</taxon>
        <taxon>Campylobacterales</taxon>
        <taxon>Sulfurovaceae</taxon>
        <taxon>Sulfurovum</taxon>
        <taxon>environmental samples</taxon>
    </lineage>
</organism>
<gene>
    <name evidence="1" type="ORF">HELGO_WM3253</name>
</gene>
<protein>
    <submittedName>
        <fullName evidence="1">Uncharacterized protein</fullName>
    </submittedName>
</protein>
<sequence length="48" mass="5860">MQYFWGYRTDKDREVYIAPLSQLNKTVYHVEKNTAEEEILRFISFNKS</sequence>
<dbReference type="AlphaFoldDB" id="A0A6S6SF43"/>
<proteinExistence type="predicted"/>
<name>A0A6S6SF43_9BACT</name>
<evidence type="ECO:0000313" key="1">
    <source>
        <dbReference type="EMBL" id="CAA6807034.1"/>
    </source>
</evidence>
<accession>A0A6S6SF43</accession>